<accession>A0ABN9L842</accession>
<evidence type="ECO:0000259" key="3">
    <source>
        <dbReference type="Pfam" id="PF15035"/>
    </source>
</evidence>
<dbReference type="PANTHER" id="PTHR45615">
    <property type="entry name" value="MYOSIN HEAVY CHAIN, NON-MUSCLE"/>
    <property type="match status" value="1"/>
</dbReference>
<dbReference type="InterPro" id="IPR055167">
    <property type="entry name" value="Rootletin-like_CC"/>
</dbReference>
<evidence type="ECO:0000256" key="1">
    <source>
        <dbReference type="ARBA" id="ARBA00023054"/>
    </source>
</evidence>
<name>A0ABN9L842_9NEOB</name>
<dbReference type="Proteomes" id="UP001176940">
    <property type="component" value="Unassembled WGS sequence"/>
</dbReference>
<evidence type="ECO:0000313" key="5">
    <source>
        <dbReference type="Proteomes" id="UP001176940"/>
    </source>
</evidence>
<feature type="coiled-coil region" evidence="2">
    <location>
        <begin position="238"/>
        <end position="454"/>
    </location>
</feature>
<keyword evidence="1 2" id="KW-0175">Coiled coil</keyword>
<dbReference type="EMBL" id="CAUEEQ010008585">
    <property type="protein sequence ID" value="CAJ0932501.1"/>
    <property type="molecule type" value="Genomic_DNA"/>
</dbReference>
<protein>
    <recommendedName>
        <fullName evidence="3">Rootletin-like coiled-coil domain-containing protein</fullName>
    </recommendedName>
</protein>
<organism evidence="4 5">
    <name type="scientific">Ranitomeya imitator</name>
    <name type="common">mimic poison frog</name>
    <dbReference type="NCBI Taxonomy" id="111125"/>
    <lineage>
        <taxon>Eukaryota</taxon>
        <taxon>Metazoa</taxon>
        <taxon>Chordata</taxon>
        <taxon>Craniata</taxon>
        <taxon>Vertebrata</taxon>
        <taxon>Euteleostomi</taxon>
        <taxon>Amphibia</taxon>
        <taxon>Batrachia</taxon>
        <taxon>Anura</taxon>
        <taxon>Neobatrachia</taxon>
        <taxon>Hyloidea</taxon>
        <taxon>Dendrobatidae</taxon>
        <taxon>Dendrobatinae</taxon>
        <taxon>Ranitomeya</taxon>
    </lineage>
</organism>
<feature type="domain" description="Rootletin-like coiled-coil" evidence="3">
    <location>
        <begin position="15"/>
        <end position="180"/>
    </location>
</feature>
<keyword evidence="5" id="KW-1185">Reference proteome</keyword>
<evidence type="ECO:0000256" key="2">
    <source>
        <dbReference type="SAM" id="Coils"/>
    </source>
</evidence>
<dbReference type="PANTHER" id="PTHR45615:SF80">
    <property type="entry name" value="GRIP DOMAIN-CONTAINING PROTEIN"/>
    <property type="match status" value="1"/>
</dbReference>
<dbReference type="Pfam" id="PF15035">
    <property type="entry name" value="Rootletin"/>
    <property type="match status" value="1"/>
</dbReference>
<comment type="caution">
    <text evidence="4">The sequence shown here is derived from an EMBL/GenBank/DDBJ whole genome shotgun (WGS) entry which is preliminary data.</text>
</comment>
<reference evidence="4" key="1">
    <citation type="submission" date="2023-07" db="EMBL/GenBank/DDBJ databases">
        <authorList>
            <person name="Stuckert A."/>
        </authorList>
    </citation>
    <scope>NUCLEOTIDE SEQUENCE</scope>
</reference>
<evidence type="ECO:0000313" key="4">
    <source>
        <dbReference type="EMBL" id="CAJ0932501.1"/>
    </source>
</evidence>
<gene>
    <name evidence="4" type="ORF">RIMI_LOCUS5114641</name>
</gene>
<proteinExistence type="predicted"/>
<feature type="coiled-coil region" evidence="2">
    <location>
        <begin position="592"/>
        <end position="629"/>
    </location>
</feature>
<feature type="coiled-coil region" evidence="2">
    <location>
        <begin position="32"/>
        <end position="137"/>
    </location>
</feature>
<sequence length="687" mass="77253">MTQGVELGRDWLTLQRELQNSLEAQKRQAVLVEKLQAKVVQYRNRYQELQQSQDFSLSRGELELEKALRKLEEEQQRCESLAAVNALLREDLVRTQEANKLLGEDIHKLTADWSGALQELERKENEWKEEREVYKCRIQGENTRLLRLWTEVVTFHRHFTELKTATERDLSLFRGEWIRCIRLLQSSFSSIISWKPQDPGKMTEPPKYLLVTWGGGTESIEMAGQEVGAAMTEERALLDTLGQREESLKSQIEALQLEVETKTSSVQILEGERESLRSRYEAAEREANLLKLQMVATEKGASATRLHLETAQEEASAMRTRLVTAEQESSMLREQLVTAEQESSMLREQLVTAEQEASTMREQLVTAEQESSMLREQLAATEQEASAMRTLLVTSGLEASTLREQLVAAEQEASAMREQLAATEQEASAMREQLAATEQEASAMREQLAATEQEASVMRTLLVTSGQEASIMKSELEVNLQQDITTRQGNVMALLSVTPHQGGNVVMLPLVPAAQEPSVMTSLLETTLPGSLSPPLESTPLMTSLLETTPLETSKMMSLLQTARQGAGSGQEVNLIDISQSQFVTTKQDTSRSRLESEVKSLDSLMVQLEASRQEVRSLEIKVQFSEQDAGTHRGRAGALQEEVCSLRAELQECSEKAELLRSRLTAHDLEEESRLQSMERDLRDAQ</sequence>